<feature type="region of interest" description="Disordered" evidence="1">
    <location>
        <begin position="152"/>
        <end position="204"/>
    </location>
</feature>
<feature type="region of interest" description="Disordered" evidence="1">
    <location>
        <begin position="26"/>
        <end position="47"/>
    </location>
</feature>
<organism evidence="2 3">
    <name type="scientific">Babesia caballi</name>
    <dbReference type="NCBI Taxonomy" id="5871"/>
    <lineage>
        <taxon>Eukaryota</taxon>
        <taxon>Sar</taxon>
        <taxon>Alveolata</taxon>
        <taxon>Apicomplexa</taxon>
        <taxon>Aconoidasida</taxon>
        <taxon>Piroplasmida</taxon>
        <taxon>Babesiidae</taxon>
        <taxon>Babesia</taxon>
    </lineage>
</organism>
<dbReference type="GeneID" id="94195890"/>
<gene>
    <name evidence="2" type="ORF">BcabD6B2_38440</name>
</gene>
<name>A0AAV4M0T9_BABCB</name>
<reference evidence="2 3" key="1">
    <citation type="submission" date="2021-06" db="EMBL/GenBank/DDBJ databases">
        <title>Genome sequence of Babesia caballi.</title>
        <authorList>
            <person name="Yamagishi J."/>
            <person name="Kidaka T."/>
            <person name="Ochi A."/>
        </authorList>
    </citation>
    <scope>NUCLEOTIDE SEQUENCE [LARGE SCALE GENOMIC DNA]</scope>
    <source>
        <strain evidence="2">USDA-D6B2</strain>
    </source>
</reference>
<protein>
    <submittedName>
        <fullName evidence="2">Transcription factor with AP2 domain</fullName>
    </submittedName>
</protein>
<comment type="caution">
    <text evidence="2">The sequence shown here is derived from an EMBL/GenBank/DDBJ whole genome shotgun (WGS) entry which is preliminary data.</text>
</comment>
<keyword evidence="3" id="KW-1185">Reference proteome</keyword>
<dbReference type="Proteomes" id="UP001497744">
    <property type="component" value="Unassembled WGS sequence"/>
</dbReference>
<sequence length="267" mass="30157">MTGTILWRRRRVYAAAGLRAARPIDCAHTPAQRQKQDAAGTMKDEKPEHAANECYEALLDLKGIFPSWSDHQENFHYHWREILGATTKGKEAEQETVGFYRGALKELIDSRGEGLESQLALALIARLDQRRKERDESFEDYNVEDLLGKDTSAIRPKPPVKKQPVQRRPAAEVTTEVVPDGGHVYGTRTRSRRLQAQESEGDQGAKLEYSSAGLGTHLKKGFFSDYVWDFLVPTGEDNEYDNEIDEGAREAGEEAESTPKKTKRPRK</sequence>
<feature type="region of interest" description="Disordered" evidence="1">
    <location>
        <begin position="235"/>
        <end position="267"/>
    </location>
</feature>
<evidence type="ECO:0000313" key="3">
    <source>
        <dbReference type="Proteomes" id="UP001497744"/>
    </source>
</evidence>
<dbReference type="RefSeq" id="XP_067716478.1">
    <property type="nucleotide sequence ID" value="XM_067860377.1"/>
</dbReference>
<dbReference type="EMBL" id="BPLF01000003">
    <property type="protein sequence ID" value="GIX64409.1"/>
    <property type="molecule type" value="Genomic_DNA"/>
</dbReference>
<proteinExistence type="predicted"/>
<dbReference type="AlphaFoldDB" id="A0AAV4M0T9"/>
<feature type="compositionally biased region" description="Acidic residues" evidence="1">
    <location>
        <begin position="236"/>
        <end position="245"/>
    </location>
</feature>
<evidence type="ECO:0000256" key="1">
    <source>
        <dbReference type="SAM" id="MobiDB-lite"/>
    </source>
</evidence>
<accession>A0AAV4M0T9</accession>
<evidence type="ECO:0000313" key="2">
    <source>
        <dbReference type="EMBL" id="GIX64409.1"/>
    </source>
</evidence>